<dbReference type="PANTHER" id="PTHR43798:SF33">
    <property type="entry name" value="HYDROLASE, PUTATIVE (AFU_ORTHOLOGUE AFUA_2G14860)-RELATED"/>
    <property type="match status" value="1"/>
</dbReference>
<dbReference type="EMBL" id="MK500349">
    <property type="protein sequence ID" value="QBK87345.1"/>
    <property type="molecule type" value="Genomic_DNA"/>
</dbReference>
<dbReference type="GO" id="GO:0016787">
    <property type="term" value="F:hydrolase activity"/>
    <property type="evidence" value="ECO:0007669"/>
    <property type="project" value="UniProtKB-KW"/>
</dbReference>
<feature type="domain" description="Serine aminopeptidase S33" evidence="1">
    <location>
        <begin position="96"/>
        <end position="205"/>
    </location>
</feature>
<sequence length="373" mass="42553">MKYIYIALLVIIIVIALCCYCRKEKFTAAFIKSDSSLQFLEYYDMGDHRTMVQLQRGNSGETVLLLHNTPMNLDIWMPLFQTMQRINMTGVVTPNLVAYDIRGNGTAWLPVDDKYNDLNIKNYAWKLEQFVEDCKQIYDKVIGNGKIKICGIGFGGIIAQKYALTYPETIEKLILLQTSIRPTPGLYPEINYLAGPQGWIAKNPHVTYLTSEEKFVQQNLCNWFYLPEKNNCPKDPLVDQYDDNNDQTSPQYNLVAKMWRQGSSTTLLQIDKLRVSTDLVPDWEKAKVSFGIHILSATDDPYSPPDVMTATYTTIYNNNRHLVVALDIVNGRHAFYIMRPDYIAGIICGDCEHVPQHEVASAKNTIRAPDHGF</sequence>
<dbReference type="InterPro" id="IPR029058">
    <property type="entry name" value="AB_hydrolase_fold"/>
</dbReference>
<reference evidence="2" key="1">
    <citation type="journal article" date="2019" name="MBio">
        <title>Virus Genomes from Deep Sea Sediments Expand the Ocean Megavirome and Support Independent Origins of Viral Gigantism.</title>
        <authorList>
            <person name="Backstrom D."/>
            <person name="Yutin N."/>
            <person name="Jorgensen S.L."/>
            <person name="Dharamshi J."/>
            <person name="Homa F."/>
            <person name="Zaremba-Niedwiedzka K."/>
            <person name="Spang A."/>
            <person name="Wolf Y.I."/>
            <person name="Koonin E.V."/>
            <person name="Ettema T.J."/>
        </authorList>
    </citation>
    <scope>NUCLEOTIDE SEQUENCE</scope>
</reference>
<proteinExistence type="predicted"/>
<dbReference type="Pfam" id="PF12146">
    <property type="entry name" value="Hydrolase_4"/>
    <property type="match status" value="1"/>
</dbReference>
<accession>A0A481YX32</accession>
<dbReference type="GO" id="GO:0016020">
    <property type="term" value="C:membrane"/>
    <property type="evidence" value="ECO:0007669"/>
    <property type="project" value="TreeGrafter"/>
</dbReference>
<name>A0A481YX32_9VIRU</name>
<evidence type="ECO:0000259" key="1">
    <source>
        <dbReference type="Pfam" id="PF12146"/>
    </source>
</evidence>
<organism evidence="2">
    <name type="scientific">Marseillevirus LCMAC201</name>
    <dbReference type="NCBI Taxonomy" id="2506605"/>
    <lineage>
        <taxon>Viruses</taxon>
        <taxon>Varidnaviria</taxon>
        <taxon>Bamfordvirae</taxon>
        <taxon>Nucleocytoviricota</taxon>
        <taxon>Megaviricetes</taxon>
        <taxon>Pimascovirales</taxon>
        <taxon>Pimascovirales incertae sedis</taxon>
        <taxon>Marseilleviridae</taxon>
    </lineage>
</organism>
<gene>
    <name evidence="2" type="ORF">LCMAC201_02550</name>
</gene>
<dbReference type="Gene3D" id="3.40.50.1820">
    <property type="entry name" value="alpha/beta hydrolase"/>
    <property type="match status" value="1"/>
</dbReference>
<keyword evidence="2" id="KW-0378">Hydrolase</keyword>
<evidence type="ECO:0000313" key="2">
    <source>
        <dbReference type="EMBL" id="QBK87345.1"/>
    </source>
</evidence>
<dbReference type="InterPro" id="IPR050266">
    <property type="entry name" value="AB_hydrolase_sf"/>
</dbReference>
<dbReference type="SUPFAM" id="SSF53474">
    <property type="entry name" value="alpha/beta-Hydrolases"/>
    <property type="match status" value="1"/>
</dbReference>
<dbReference type="InterPro" id="IPR022742">
    <property type="entry name" value="Hydrolase_4"/>
</dbReference>
<dbReference type="PANTHER" id="PTHR43798">
    <property type="entry name" value="MONOACYLGLYCEROL LIPASE"/>
    <property type="match status" value="1"/>
</dbReference>
<protein>
    <submittedName>
        <fullName evidence="2">Alpha/beta hydrolase fold protein</fullName>
    </submittedName>
</protein>